<reference evidence="1" key="1">
    <citation type="submission" date="2018-04" db="EMBL/GenBank/DDBJ databases">
        <title>Whole genome sequencing of Hypsizygus marmoreus.</title>
        <authorList>
            <person name="Choi I.-G."/>
            <person name="Min B."/>
            <person name="Kim J.-G."/>
            <person name="Kim S."/>
            <person name="Oh Y.-L."/>
            <person name="Kong W.-S."/>
            <person name="Park H."/>
            <person name="Jeong J."/>
            <person name="Song E.-S."/>
        </authorList>
    </citation>
    <scope>NUCLEOTIDE SEQUENCE [LARGE SCALE GENOMIC DNA]</scope>
    <source>
        <strain evidence="1">51987-8</strain>
    </source>
</reference>
<evidence type="ECO:0000313" key="1">
    <source>
        <dbReference type="EMBL" id="RDB27388.1"/>
    </source>
</evidence>
<name>A0A369K065_HYPMA</name>
<comment type="caution">
    <text evidence="1">The sequence shown here is derived from an EMBL/GenBank/DDBJ whole genome shotgun (WGS) entry which is preliminary data.</text>
</comment>
<protein>
    <submittedName>
        <fullName evidence="1">Uncharacterized protein</fullName>
    </submittedName>
</protein>
<gene>
    <name evidence="1" type="ORF">Hypma_004506</name>
</gene>
<keyword evidence="2" id="KW-1185">Reference proteome</keyword>
<evidence type="ECO:0000313" key="2">
    <source>
        <dbReference type="Proteomes" id="UP000076154"/>
    </source>
</evidence>
<proteinExistence type="predicted"/>
<dbReference type="Proteomes" id="UP000076154">
    <property type="component" value="Unassembled WGS sequence"/>
</dbReference>
<dbReference type="EMBL" id="LUEZ02000017">
    <property type="protein sequence ID" value="RDB27388.1"/>
    <property type="molecule type" value="Genomic_DNA"/>
</dbReference>
<accession>A0A369K065</accession>
<dbReference type="AlphaFoldDB" id="A0A369K065"/>
<dbReference type="InParanoid" id="A0A369K065"/>
<organism evidence="1 2">
    <name type="scientific">Hypsizygus marmoreus</name>
    <name type="common">White beech mushroom</name>
    <name type="synonym">Agaricus marmoreus</name>
    <dbReference type="NCBI Taxonomy" id="39966"/>
    <lineage>
        <taxon>Eukaryota</taxon>
        <taxon>Fungi</taxon>
        <taxon>Dikarya</taxon>
        <taxon>Basidiomycota</taxon>
        <taxon>Agaricomycotina</taxon>
        <taxon>Agaricomycetes</taxon>
        <taxon>Agaricomycetidae</taxon>
        <taxon>Agaricales</taxon>
        <taxon>Tricholomatineae</taxon>
        <taxon>Lyophyllaceae</taxon>
        <taxon>Hypsizygus</taxon>
    </lineage>
</organism>
<sequence>MEQGTCLVDIRTKPSSMYGHVNPTYGASSTQEMPFVTPLLRLSDFHAKSNMATKVNTGRWHPCRFLRLASYLSRQQDLASIDGRVKVIRSVTRLTPSPEFTRGDLCRRNKWGDGNLSRGWISACDGGTSQPWEHDCPADVFFFRVRRCS</sequence>